<dbReference type="Pfam" id="PF21534">
    <property type="entry name" value="Rost"/>
    <property type="match status" value="2"/>
</dbReference>
<dbReference type="GeneID" id="106172049"/>
<dbReference type="OrthoDB" id="419711at2759"/>
<name>A0A1S3JD38_LINAN</name>
<feature type="transmembrane region" description="Helical" evidence="1">
    <location>
        <begin position="35"/>
        <end position="53"/>
    </location>
</feature>
<keyword evidence="1" id="KW-0472">Membrane</keyword>
<dbReference type="Proteomes" id="UP000085678">
    <property type="component" value="Unplaced"/>
</dbReference>
<feature type="transmembrane region" description="Helical" evidence="1">
    <location>
        <begin position="176"/>
        <end position="198"/>
    </location>
</feature>
<dbReference type="PANTHER" id="PTHR12242:SF45">
    <property type="entry name" value="MARVEL DOMAIN-CONTAINING PROTEIN"/>
    <property type="match status" value="1"/>
</dbReference>
<feature type="transmembrane region" description="Helical" evidence="1">
    <location>
        <begin position="65"/>
        <end position="90"/>
    </location>
</feature>
<dbReference type="AlphaFoldDB" id="A0A1S3JD38"/>
<protein>
    <submittedName>
        <fullName evidence="3">Protein rolling stone</fullName>
    </submittedName>
</protein>
<organism evidence="2 3">
    <name type="scientific">Lingula anatina</name>
    <name type="common">Brachiopod</name>
    <name type="synonym">Lingula unguis</name>
    <dbReference type="NCBI Taxonomy" id="7574"/>
    <lineage>
        <taxon>Eukaryota</taxon>
        <taxon>Metazoa</taxon>
        <taxon>Spiralia</taxon>
        <taxon>Lophotrochozoa</taxon>
        <taxon>Brachiopoda</taxon>
        <taxon>Linguliformea</taxon>
        <taxon>Lingulata</taxon>
        <taxon>Lingulida</taxon>
        <taxon>Linguloidea</taxon>
        <taxon>Lingulidae</taxon>
        <taxon>Lingula</taxon>
    </lineage>
</organism>
<evidence type="ECO:0000256" key="1">
    <source>
        <dbReference type="SAM" id="Phobius"/>
    </source>
</evidence>
<dbReference type="InParanoid" id="A0A1S3JD38"/>
<feature type="transmembrane region" description="Helical" evidence="1">
    <location>
        <begin position="210"/>
        <end position="229"/>
    </location>
</feature>
<proteinExistence type="predicted"/>
<sequence length="317" mass="35598">MSIRQELRCANFGLNYFREDVFYLPQWNWPPMVFIIYRVVMALYCMVWVIYAASISPTANLKEPWWAWLTNWSYIVLTCHMVLAAAISLWHTPKRCSRNNIGIEAGGGNSKDTAQQDHTYYTNPAVSADAAIDTTTDTTTSASLGHGASSGTNLVDTENGAKETSASIRWYMKLDWLLWTVASVCAIIVSLVIMVFAYPVLKGIPTPVDFQVHVANTILVLIDTIVAGYPVRILHVVYVHAYGCVYVVFSVIYWAVDHTNVMYPVLLDWNGPGYTFISLGVVFLIVMPLLQLIYYGIFRLKLYCLKRSPAPSGEVPL</sequence>
<dbReference type="PANTHER" id="PTHR12242">
    <property type="entry name" value="OS02G0130600 PROTEIN-RELATED"/>
    <property type="match status" value="1"/>
</dbReference>
<evidence type="ECO:0000313" key="2">
    <source>
        <dbReference type="Proteomes" id="UP000085678"/>
    </source>
</evidence>
<dbReference type="GO" id="GO:0016020">
    <property type="term" value="C:membrane"/>
    <property type="evidence" value="ECO:0007669"/>
    <property type="project" value="TreeGrafter"/>
</dbReference>
<evidence type="ECO:0000313" key="3">
    <source>
        <dbReference type="RefSeq" id="XP_013408086.1"/>
    </source>
</evidence>
<feature type="transmembrane region" description="Helical" evidence="1">
    <location>
        <begin position="276"/>
        <end position="297"/>
    </location>
</feature>
<dbReference type="KEGG" id="lak:106172049"/>
<gene>
    <name evidence="3" type="primary">LOC106172049</name>
</gene>
<keyword evidence="1" id="KW-0812">Transmembrane</keyword>
<dbReference type="RefSeq" id="XP_013408086.1">
    <property type="nucleotide sequence ID" value="XM_013552632.1"/>
</dbReference>
<reference evidence="3" key="1">
    <citation type="submission" date="2025-08" db="UniProtKB">
        <authorList>
            <consortium name="RefSeq"/>
        </authorList>
    </citation>
    <scope>IDENTIFICATION</scope>
    <source>
        <tissue evidence="3">Gonads</tissue>
    </source>
</reference>
<feature type="transmembrane region" description="Helical" evidence="1">
    <location>
        <begin position="236"/>
        <end position="256"/>
    </location>
</feature>
<accession>A0A1S3JD38</accession>
<dbReference type="InterPro" id="IPR049352">
    <property type="entry name" value="Rost"/>
</dbReference>
<keyword evidence="1" id="KW-1133">Transmembrane helix</keyword>
<keyword evidence="2" id="KW-1185">Reference proteome</keyword>